<dbReference type="EMBL" id="KN825028">
    <property type="protein sequence ID" value="KIK95666.1"/>
    <property type="molecule type" value="Genomic_DNA"/>
</dbReference>
<proteinExistence type="predicted"/>
<feature type="region of interest" description="Disordered" evidence="5">
    <location>
        <begin position="211"/>
        <end position="253"/>
    </location>
</feature>
<accession>A0A0D0DZ44</accession>
<dbReference type="GO" id="GO:0042797">
    <property type="term" value="P:tRNA transcription by RNA polymerase III"/>
    <property type="evidence" value="ECO:0007669"/>
    <property type="project" value="TreeGrafter"/>
</dbReference>
<feature type="region of interest" description="Disordered" evidence="5">
    <location>
        <begin position="322"/>
        <end position="348"/>
    </location>
</feature>
<feature type="compositionally biased region" description="Polar residues" evidence="5">
    <location>
        <begin position="127"/>
        <end position="140"/>
    </location>
</feature>
<evidence type="ECO:0000256" key="4">
    <source>
        <dbReference type="ARBA" id="ARBA00023242"/>
    </source>
</evidence>
<dbReference type="Proteomes" id="UP000054538">
    <property type="component" value="Unassembled WGS sequence"/>
</dbReference>
<feature type="compositionally biased region" description="Basic and acidic residues" evidence="5">
    <location>
        <begin position="145"/>
        <end position="164"/>
    </location>
</feature>
<evidence type="ECO:0000256" key="3">
    <source>
        <dbReference type="ARBA" id="ARBA00023163"/>
    </source>
</evidence>
<evidence type="ECO:0000313" key="7">
    <source>
        <dbReference type="Proteomes" id="UP000054538"/>
    </source>
</evidence>
<evidence type="ECO:0000256" key="1">
    <source>
        <dbReference type="ARBA" id="ARBA00004123"/>
    </source>
</evidence>
<evidence type="ECO:0000256" key="2">
    <source>
        <dbReference type="ARBA" id="ARBA00022478"/>
    </source>
</evidence>
<feature type="region of interest" description="Disordered" evidence="5">
    <location>
        <begin position="1"/>
        <end position="185"/>
    </location>
</feature>
<keyword evidence="2" id="KW-0240">DNA-directed RNA polymerase</keyword>
<dbReference type="HOGENOM" id="CLU_033578_0_0_1"/>
<evidence type="ECO:0000313" key="6">
    <source>
        <dbReference type="EMBL" id="KIK95666.1"/>
    </source>
</evidence>
<dbReference type="GO" id="GO:0003677">
    <property type="term" value="F:DNA binding"/>
    <property type="evidence" value="ECO:0007669"/>
    <property type="project" value="InterPro"/>
</dbReference>
<dbReference type="FunCoup" id="A0A0D0DZ44">
    <property type="interactions" value="44"/>
</dbReference>
<keyword evidence="7" id="KW-1185">Reference proteome</keyword>
<dbReference type="AlphaFoldDB" id="A0A0D0DZ44"/>
<dbReference type="PANTHER" id="PTHR13408:SF0">
    <property type="entry name" value="DNA-DIRECTED RNA POLYMERASE III SUBUNIT RPC4"/>
    <property type="match status" value="1"/>
</dbReference>
<keyword evidence="4" id="KW-0539">Nucleus</keyword>
<dbReference type="GO" id="GO:0005666">
    <property type="term" value="C:RNA polymerase III complex"/>
    <property type="evidence" value="ECO:0007669"/>
    <property type="project" value="InterPro"/>
</dbReference>
<reference evidence="7" key="2">
    <citation type="submission" date="2015-01" db="EMBL/GenBank/DDBJ databases">
        <title>Evolutionary Origins and Diversification of the Mycorrhizal Mutualists.</title>
        <authorList>
            <consortium name="DOE Joint Genome Institute"/>
            <consortium name="Mycorrhizal Genomics Consortium"/>
            <person name="Kohler A."/>
            <person name="Kuo A."/>
            <person name="Nagy L.G."/>
            <person name="Floudas D."/>
            <person name="Copeland A."/>
            <person name="Barry K.W."/>
            <person name="Cichocki N."/>
            <person name="Veneault-Fourrey C."/>
            <person name="LaButti K."/>
            <person name="Lindquist E.A."/>
            <person name="Lipzen A."/>
            <person name="Lundell T."/>
            <person name="Morin E."/>
            <person name="Murat C."/>
            <person name="Riley R."/>
            <person name="Ohm R."/>
            <person name="Sun H."/>
            <person name="Tunlid A."/>
            <person name="Henrissat B."/>
            <person name="Grigoriev I.V."/>
            <person name="Hibbett D.S."/>
            <person name="Martin F."/>
        </authorList>
    </citation>
    <scope>NUCLEOTIDE SEQUENCE [LARGE SCALE GENOMIC DNA]</scope>
    <source>
        <strain evidence="7">Ve08.2h10</strain>
    </source>
</reference>
<name>A0A0D0DZ44_9AGAM</name>
<keyword evidence="3" id="KW-0804">Transcription</keyword>
<dbReference type="STRING" id="930991.A0A0D0DZ44"/>
<sequence>MSSQGEAGPSGGQKAIGSLAKKQSDVTRQGTQKLKFVPTLPARRKKEEVKQEAPPSSVATTTERGTVRGRGRGRGRGGEGRGAAPRPPPVEMTASGPFAMGPALAGTSARRSAPRSNFAPIVPLGPTNASNLGANLSNTAAPALEKNKQRENVLVDGGQRPKTENDEEVYSEPDEGVQIIDMENVRQMDWMAPETLQRERHDRKKKKLVKIEHEGFVLPSTPKGKDPAGKVINDGQEVDSSNALNLSESEEEEELEDLIEDFAIRAGTAEEGIRQERLYFFQFPEPFPTFISNVTPPSESPLAMDIDTPDQGTSTAKRRVSFADDVKSPAPATSSTTPAGAVVEPPKKPKVDGIIGQLEVYRSGTVKMRLDNGIVLNVFEATQPSFLQQAVHLDMDNKKLHVLGEVNKRFVVSPDLDTLLTAMEAADKRDGGMALDDANLIKMDTV</sequence>
<dbReference type="OrthoDB" id="5836119at2759"/>
<evidence type="ECO:0008006" key="8">
    <source>
        <dbReference type="Google" id="ProtNLM"/>
    </source>
</evidence>
<comment type="subcellular location">
    <subcellularLocation>
        <location evidence="1">Nucleus</location>
    </subcellularLocation>
</comment>
<dbReference type="InParanoid" id="A0A0D0DZ44"/>
<protein>
    <recommendedName>
        <fullName evidence="8">DNA-directed RNA polymerase III subunit RPC4</fullName>
    </recommendedName>
</protein>
<dbReference type="PANTHER" id="PTHR13408">
    <property type="entry name" value="DNA-DIRECTED RNA POLYMERASE III"/>
    <property type="match status" value="1"/>
</dbReference>
<organism evidence="6 7">
    <name type="scientific">Paxillus rubicundulus Ve08.2h10</name>
    <dbReference type="NCBI Taxonomy" id="930991"/>
    <lineage>
        <taxon>Eukaryota</taxon>
        <taxon>Fungi</taxon>
        <taxon>Dikarya</taxon>
        <taxon>Basidiomycota</taxon>
        <taxon>Agaricomycotina</taxon>
        <taxon>Agaricomycetes</taxon>
        <taxon>Agaricomycetidae</taxon>
        <taxon>Boletales</taxon>
        <taxon>Paxilineae</taxon>
        <taxon>Paxillaceae</taxon>
        <taxon>Paxillus</taxon>
    </lineage>
</organism>
<dbReference type="InterPro" id="IPR007811">
    <property type="entry name" value="RPC4"/>
</dbReference>
<feature type="compositionally biased region" description="Acidic residues" evidence="5">
    <location>
        <begin position="165"/>
        <end position="175"/>
    </location>
</feature>
<reference evidence="6 7" key="1">
    <citation type="submission" date="2014-04" db="EMBL/GenBank/DDBJ databases">
        <authorList>
            <consortium name="DOE Joint Genome Institute"/>
            <person name="Kuo A."/>
            <person name="Kohler A."/>
            <person name="Jargeat P."/>
            <person name="Nagy L.G."/>
            <person name="Floudas D."/>
            <person name="Copeland A."/>
            <person name="Barry K.W."/>
            <person name="Cichocki N."/>
            <person name="Veneault-Fourrey C."/>
            <person name="LaButti K."/>
            <person name="Lindquist E.A."/>
            <person name="Lipzen A."/>
            <person name="Lundell T."/>
            <person name="Morin E."/>
            <person name="Murat C."/>
            <person name="Sun H."/>
            <person name="Tunlid A."/>
            <person name="Henrissat B."/>
            <person name="Grigoriev I.V."/>
            <person name="Hibbett D.S."/>
            <person name="Martin F."/>
            <person name="Nordberg H.P."/>
            <person name="Cantor M.N."/>
            <person name="Hua S.X."/>
        </authorList>
    </citation>
    <scope>NUCLEOTIDE SEQUENCE [LARGE SCALE GENOMIC DNA]</scope>
    <source>
        <strain evidence="6 7">Ve08.2h10</strain>
    </source>
</reference>
<evidence type="ECO:0000256" key="5">
    <source>
        <dbReference type="SAM" id="MobiDB-lite"/>
    </source>
</evidence>
<feature type="compositionally biased region" description="Low complexity" evidence="5">
    <location>
        <begin position="328"/>
        <end position="339"/>
    </location>
</feature>
<dbReference type="Pfam" id="PF05132">
    <property type="entry name" value="RNA_pol_Rpc4"/>
    <property type="match status" value="1"/>
</dbReference>
<gene>
    <name evidence="6" type="ORF">PAXRUDRAFT_826782</name>
</gene>